<proteinExistence type="predicted"/>
<dbReference type="EMBL" id="JAHBMH010000033">
    <property type="protein sequence ID" value="KAK1937624.1"/>
    <property type="molecule type" value="Genomic_DNA"/>
</dbReference>
<evidence type="ECO:0000313" key="2">
    <source>
        <dbReference type="EMBL" id="KAK1937624.1"/>
    </source>
</evidence>
<accession>A0AAD9GFU6</accession>
<organism evidence="2 3">
    <name type="scientific">Babesia divergens</name>
    <dbReference type="NCBI Taxonomy" id="32595"/>
    <lineage>
        <taxon>Eukaryota</taxon>
        <taxon>Sar</taxon>
        <taxon>Alveolata</taxon>
        <taxon>Apicomplexa</taxon>
        <taxon>Aconoidasida</taxon>
        <taxon>Piroplasmida</taxon>
        <taxon>Babesiidae</taxon>
        <taxon>Babesia</taxon>
    </lineage>
</organism>
<reference evidence="2" key="2">
    <citation type="submission" date="2021-05" db="EMBL/GenBank/DDBJ databases">
        <authorList>
            <person name="Pain A."/>
        </authorList>
    </citation>
    <scope>NUCLEOTIDE SEQUENCE</scope>
    <source>
        <strain evidence="2">1802A</strain>
    </source>
</reference>
<reference evidence="2" key="1">
    <citation type="journal article" date="2014" name="Nucleic Acids Res.">
        <title>The evolutionary dynamics of variant antigen genes in Babesia reveal a history of genomic innovation underlying host-parasite interaction.</title>
        <authorList>
            <person name="Jackson A.P."/>
            <person name="Otto T.D."/>
            <person name="Darby A."/>
            <person name="Ramaprasad A."/>
            <person name="Xia D."/>
            <person name="Echaide I.E."/>
            <person name="Farber M."/>
            <person name="Gahlot S."/>
            <person name="Gamble J."/>
            <person name="Gupta D."/>
            <person name="Gupta Y."/>
            <person name="Jackson L."/>
            <person name="Malandrin L."/>
            <person name="Malas T.B."/>
            <person name="Moussa E."/>
            <person name="Nair M."/>
            <person name="Reid A.J."/>
            <person name="Sanders M."/>
            <person name="Sharma J."/>
            <person name="Tracey A."/>
            <person name="Quail M.A."/>
            <person name="Weir W."/>
            <person name="Wastling J.M."/>
            <person name="Hall N."/>
            <person name="Willadsen P."/>
            <person name="Lingelbach K."/>
            <person name="Shiels B."/>
            <person name="Tait A."/>
            <person name="Berriman M."/>
            <person name="Allred D.R."/>
            <person name="Pain A."/>
        </authorList>
    </citation>
    <scope>NUCLEOTIDE SEQUENCE</scope>
    <source>
        <strain evidence="2">1802A</strain>
    </source>
</reference>
<evidence type="ECO:0000256" key="1">
    <source>
        <dbReference type="SAM" id="MobiDB-lite"/>
    </source>
</evidence>
<protein>
    <submittedName>
        <fullName evidence="2">Uncharacterized protein</fullName>
    </submittedName>
</protein>
<comment type="caution">
    <text evidence="2">The sequence shown here is derived from an EMBL/GenBank/DDBJ whole genome shotgun (WGS) entry which is preliminary data.</text>
</comment>
<name>A0AAD9GFU6_BABDI</name>
<feature type="region of interest" description="Disordered" evidence="1">
    <location>
        <begin position="217"/>
        <end position="238"/>
    </location>
</feature>
<feature type="compositionally biased region" description="Basic and acidic residues" evidence="1">
    <location>
        <begin position="225"/>
        <end position="236"/>
    </location>
</feature>
<keyword evidence="3" id="KW-1185">Reference proteome</keyword>
<dbReference type="AlphaFoldDB" id="A0AAD9GFU6"/>
<dbReference type="Proteomes" id="UP001195914">
    <property type="component" value="Unassembled WGS sequence"/>
</dbReference>
<evidence type="ECO:0000313" key="3">
    <source>
        <dbReference type="Proteomes" id="UP001195914"/>
    </source>
</evidence>
<sequence length="307" mass="34706">MSDVERFEADSPVANHTLEKYDSHDHLKEGHKLWMHGLGTDVNGKRVQSLSTPTDLSSVSGYVALHCSSENNYNSRGNSTRDAPETILYDYRKYIPVYYMKDERESHVTRNLLLRHKTKINGAQGMLKRSKGLGSKDMQLAISDRTNNHPDHRFYGDDPFDSSNEVTTQVILYKPDPRPQNKHTRQLSVSSDDSFTSLDLNIARHKRGPKTDDVALIPVTTPPTKHTEGTPNERKSISGFMSNGIKALKSYFEAAGERIKAGLARLCAKRCQGKQFRYISKIYCFIGTEPLLKASKRRTSLERGTED</sequence>
<gene>
    <name evidence="2" type="ORF">X943_003432</name>
</gene>